<keyword evidence="1" id="KW-0808">Transferase</keyword>
<evidence type="ECO:0000313" key="4">
    <source>
        <dbReference type="Proteomes" id="UP001642484"/>
    </source>
</evidence>
<dbReference type="Pfam" id="PF05183">
    <property type="entry name" value="RdRP"/>
    <property type="match status" value="1"/>
</dbReference>
<dbReference type="InterPro" id="IPR057596">
    <property type="entry name" value="RDRP_core"/>
</dbReference>
<evidence type="ECO:0000256" key="1">
    <source>
        <dbReference type="RuleBase" id="RU363098"/>
    </source>
</evidence>
<dbReference type="PANTHER" id="PTHR23079">
    <property type="entry name" value="RNA-DEPENDENT RNA POLYMERASE"/>
    <property type="match status" value="1"/>
</dbReference>
<dbReference type="EC" id="2.7.7.48" evidence="1"/>
<dbReference type="Proteomes" id="UP001642484">
    <property type="component" value="Unassembled WGS sequence"/>
</dbReference>
<organism evidence="3 4">
    <name type="scientific">Durusdinium trenchii</name>
    <dbReference type="NCBI Taxonomy" id="1381693"/>
    <lineage>
        <taxon>Eukaryota</taxon>
        <taxon>Sar</taxon>
        <taxon>Alveolata</taxon>
        <taxon>Dinophyceae</taxon>
        <taxon>Suessiales</taxon>
        <taxon>Symbiodiniaceae</taxon>
        <taxon>Durusdinium</taxon>
    </lineage>
</organism>
<keyword evidence="1" id="KW-0548">Nucleotidyltransferase</keyword>
<name>A0ABP0RDF7_9DINO</name>
<keyword evidence="1" id="KW-0694">RNA-binding</keyword>
<keyword evidence="4" id="KW-1185">Reference proteome</keyword>
<comment type="catalytic activity">
    <reaction evidence="1">
        <text>RNA(n) + a ribonucleoside 5'-triphosphate = RNA(n+1) + diphosphate</text>
        <dbReference type="Rhea" id="RHEA:21248"/>
        <dbReference type="Rhea" id="RHEA-COMP:14527"/>
        <dbReference type="Rhea" id="RHEA-COMP:17342"/>
        <dbReference type="ChEBI" id="CHEBI:33019"/>
        <dbReference type="ChEBI" id="CHEBI:61557"/>
        <dbReference type="ChEBI" id="CHEBI:140395"/>
        <dbReference type="EC" id="2.7.7.48"/>
    </reaction>
</comment>
<sequence length="219" mass="24142">MVQRIFEKNPPKFTTFTETARKSARKVASRLELLQSPGHVVSGFTAANLEAIPEPLTKASGGCGFINQRDLQRLTEHLGTRTEKFKAATSVQVRIFGASPLRPAAQEEFRQEAFVVGVADPTGQLPEGQIFISGLQEQLLSQGMSEVLVTRCPCVRPSDGKRLRVVTCRPPGMAEEAWRFLTSRSFGEVIFPRASDVGLPELIAEGDLDGDLYWICHLE</sequence>
<dbReference type="InterPro" id="IPR007855">
    <property type="entry name" value="RDRP"/>
</dbReference>
<comment type="caution">
    <text evidence="3">The sequence shown here is derived from an EMBL/GenBank/DDBJ whole genome shotgun (WGS) entry which is preliminary data.</text>
</comment>
<reference evidence="3 4" key="1">
    <citation type="submission" date="2024-02" db="EMBL/GenBank/DDBJ databases">
        <authorList>
            <person name="Chen Y."/>
            <person name="Shah S."/>
            <person name="Dougan E. K."/>
            <person name="Thang M."/>
            <person name="Chan C."/>
        </authorList>
    </citation>
    <scope>NUCLEOTIDE SEQUENCE [LARGE SCALE GENOMIC DNA]</scope>
</reference>
<proteinExistence type="inferred from homology"/>
<evidence type="ECO:0000313" key="3">
    <source>
        <dbReference type="EMBL" id="CAK9097162.1"/>
    </source>
</evidence>
<dbReference type="PANTHER" id="PTHR23079:SF55">
    <property type="entry name" value="RNA-DIRECTED RNA POLYMERASE"/>
    <property type="match status" value="1"/>
</dbReference>
<keyword evidence="1" id="KW-0696">RNA-directed RNA polymerase</keyword>
<feature type="domain" description="RDRP core" evidence="2">
    <location>
        <begin position="113"/>
        <end position="217"/>
    </location>
</feature>
<comment type="similarity">
    <text evidence="1">Belongs to the RdRP family.</text>
</comment>
<dbReference type="EMBL" id="CAXAMN010025694">
    <property type="protein sequence ID" value="CAK9097162.1"/>
    <property type="molecule type" value="Genomic_DNA"/>
</dbReference>
<evidence type="ECO:0000259" key="2">
    <source>
        <dbReference type="Pfam" id="PF05183"/>
    </source>
</evidence>
<accession>A0ABP0RDF7</accession>
<protein>
    <recommendedName>
        <fullName evidence="1">RNA-dependent RNA polymerase</fullName>
        <ecNumber evidence="1">2.7.7.48</ecNumber>
    </recommendedName>
</protein>
<gene>
    <name evidence="3" type="ORF">CCMP2556_LOCUS46154</name>
</gene>